<reference evidence="1" key="1">
    <citation type="submission" date="2010-09" db="EMBL/GenBank/DDBJ databases">
        <title>Complete sequence of chromosome1 of Burkholderia sp. CCGE1003.</title>
        <authorList>
            <consortium name="US DOE Joint Genome Institute"/>
            <person name="Lucas S."/>
            <person name="Copeland A."/>
            <person name="Lapidus A."/>
            <person name="Cheng J.-F."/>
            <person name="Bruce D."/>
            <person name="Goodwin L."/>
            <person name="Pitluck S."/>
            <person name="Daligault H."/>
            <person name="Davenport K."/>
            <person name="Detter J.C."/>
            <person name="Han C."/>
            <person name="Tapia R."/>
            <person name="Land M."/>
            <person name="Hauser L."/>
            <person name="Jeffries C."/>
            <person name="Kyrpides N."/>
            <person name="Ivanova N."/>
            <person name="Ovchinnikova G."/>
            <person name="Martinez-Romero E."/>
            <person name="Rogel M.A."/>
            <person name="Auchtung J."/>
            <person name="Tiedje J.M."/>
            <person name="Woyke T."/>
        </authorList>
    </citation>
    <scope>NUCLEOTIDE SEQUENCE</scope>
    <source>
        <strain evidence="1">CCGE1003</strain>
    </source>
</reference>
<dbReference type="eggNOG" id="ENOG502Z8KD">
    <property type="taxonomic scope" value="Bacteria"/>
</dbReference>
<gene>
    <name evidence="1" type="ordered locus">BC1003_0429</name>
</gene>
<dbReference type="REBASE" id="28025">
    <property type="entry name" value="Bsp1003ORF428P"/>
</dbReference>
<organism evidence="1">
    <name type="scientific">Burkholderia sp. (strain CCGE1003)</name>
    <dbReference type="NCBI Taxonomy" id="640512"/>
    <lineage>
        <taxon>Bacteria</taxon>
        <taxon>Pseudomonadati</taxon>
        <taxon>Pseudomonadota</taxon>
        <taxon>Betaproteobacteria</taxon>
        <taxon>Burkholderiales</taxon>
        <taxon>Burkholderiaceae</taxon>
        <taxon>Burkholderia</taxon>
    </lineage>
</organism>
<dbReference type="GO" id="GO:0009307">
    <property type="term" value="P:DNA restriction-modification system"/>
    <property type="evidence" value="ECO:0007669"/>
    <property type="project" value="InterPro"/>
</dbReference>
<proteinExistence type="predicted"/>
<dbReference type="InterPro" id="IPR019072">
    <property type="entry name" value="Restrct_endonuc_II_XamI"/>
</dbReference>
<dbReference type="AlphaFoldDB" id="E1T7P5"/>
<dbReference type="GO" id="GO:0009036">
    <property type="term" value="F:type II site-specific deoxyribonuclease activity"/>
    <property type="evidence" value="ECO:0007669"/>
    <property type="project" value="UniProtKB-EC"/>
</dbReference>
<evidence type="ECO:0000313" key="1">
    <source>
        <dbReference type="EMBL" id="ADN56432.1"/>
    </source>
</evidence>
<protein>
    <submittedName>
        <fullName evidence="1">Type II site-specific deoxyribonuclease</fullName>
        <ecNumber evidence="1">3.1.21.4</ecNumber>
    </submittedName>
</protein>
<dbReference type="EC" id="3.1.21.4" evidence="1"/>
<dbReference type="EMBL" id="CP002217">
    <property type="protein sequence ID" value="ADN56432.1"/>
    <property type="molecule type" value="Genomic_DNA"/>
</dbReference>
<name>E1T7P5_BURSG</name>
<dbReference type="KEGG" id="bgf:BC1003_0429"/>
<dbReference type="STRING" id="640512.BC1003_0429"/>
<accession>E1T7P5</accession>
<keyword evidence="1" id="KW-0378">Hydrolase</keyword>
<dbReference type="HOGENOM" id="CLU_908523_0_0_4"/>
<sequence>MNGQGELFVKGKYPAPYMYMHNQSKKNTPALWSRDELAAQAQVALDEFVARRLAEPGGLYLSHVKARRKSIFQLFKALADIELHGMTIGAARSILLDDELSDALRYLSGPPVSEDDLGVLVTRSIGGISKGAIKRSESLALDILSLVRKLADPSRFPWIGQNRRPSFGEIRTAVRSTTALQASQSLQTERRGYGKVVERRLENRLVELGFARTPAPHRALINDPIDYPTYPNFYGECTVHGRKVDLFIALPTGRMIALEAKDSSSALNSVKRLNNDTAAKAKHFAVEGGKNIINVALLSGVFKPEHLIRAQEAGLHIVWAHSVDDFIDWVKSQV</sequence>
<dbReference type="Pfam" id="PF09572">
    <property type="entry name" value="RE_XamI"/>
    <property type="match status" value="1"/>
</dbReference>
<dbReference type="GO" id="GO:0003677">
    <property type="term" value="F:DNA binding"/>
    <property type="evidence" value="ECO:0007669"/>
    <property type="project" value="InterPro"/>
</dbReference>